<accession>A0A3L6EKN1</accession>
<comment type="caution">
    <text evidence="1">The sequence shown here is derived from an EMBL/GenBank/DDBJ whole genome shotgun (WGS) entry which is preliminary data.</text>
</comment>
<organism evidence="1 2">
    <name type="scientific">Zea mays</name>
    <name type="common">Maize</name>
    <dbReference type="NCBI Taxonomy" id="4577"/>
    <lineage>
        <taxon>Eukaryota</taxon>
        <taxon>Viridiplantae</taxon>
        <taxon>Streptophyta</taxon>
        <taxon>Embryophyta</taxon>
        <taxon>Tracheophyta</taxon>
        <taxon>Spermatophyta</taxon>
        <taxon>Magnoliopsida</taxon>
        <taxon>Liliopsida</taxon>
        <taxon>Poales</taxon>
        <taxon>Poaceae</taxon>
        <taxon>PACMAD clade</taxon>
        <taxon>Panicoideae</taxon>
        <taxon>Andropogonodae</taxon>
        <taxon>Andropogoneae</taxon>
        <taxon>Tripsacinae</taxon>
        <taxon>Zea</taxon>
    </lineage>
</organism>
<dbReference type="EMBL" id="NCVQ01000006">
    <property type="protein sequence ID" value="PWZ21390.1"/>
    <property type="molecule type" value="Genomic_DNA"/>
</dbReference>
<feature type="non-terminal residue" evidence="1">
    <location>
        <position position="1"/>
    </location>
</feature>
<evidence type="ECO:0000313" key="2">
    <source>
        <dbReference type="Proteomes" id="UP000251960"/>
    </source>
</evidence>
<protein>
    <submittedName>
        <fullName evidence="1">Uncharacterized protein</fullName>
    </submittedName>
</protein>
<sequence length="127" mass="14704">FSSILVELVTVTLNSLSVLVYFNPVVRNLYTVDITVEGFLSIDSDGKKKYTKGFNRNWIIDSKSITMDFLVATLRSEISWGRGQKIVFWVYDKRSGEDVQLDSESQIIDVIEMYKPEKRFMLLAFVF</sequence>
<gene>
    <name evidence="1" type="ORF">Zm00014a_039848</name>
</gene>
<name>A0A3L6EKN1_MAIZE</name>
<dbReference type="Proteomes" id="UP000251960">
    <property type="component" value="Chromosome 5"/>
</dbReference>
<evidence type="ECO:0000313" key="1">
    <source>
        <dbReference type="EMBL" id="PWZ21390.1"/>
    </source>
</evidence>
<dbReference type="AlphaFoldDB" id="A0A3L6EKN1"/>
<reference evidence="1 2" key="1">
    <citation type="journal article" date="2018" name="Nat. Genet.">
        <title>Extensive intraspecific gene order and gene structural variations between Mo17 and other maize genomes.</title>
        <authorList>
            <person name="Sun S."/>
            <person name="Zhou Y."/>
            <person name="Chen J."/>
            <person name="Shi J."/>
            <person name="Zhao H."/>
            <person name="Zhao H."/>
            <person name="Song W."/>
            <person name="Zhang M."/>
            <person name="Cui Y."/>
            <person name="Dong X."/>
            <person name="Liu H."/>
            <person name="Ma X."/>
            <person name="Jiao Y."/>
            <person name="Wang B."/>
            <person name="Wei X."/>
            <person name="Stein J.C."/>
            <person name="Glaubitz J.C."/>
            <person name="Lu F."/>
            <person name="Yu G."/>
            <person name="Liang C."/>
            <person name="Fengler K."/>
            <person name="Li B."/>
            <person name="Rafalski A."/>
            <person name="Schnable P.S."/>
            <person name="Ware D.H."/>
            <person name="Buckler E.S."/>
            <person name="Lai J."/>
        </authorList>
    </citation>
    <scope>NUCLEOTIDE SEQUENCE [LARGE SCALE GENOMIC DNA]</scope>
    <source>
        <strain evidence="2">cv. Missouri 17</strain>
        <tissue evidence="1">Seedling</tissue>
    </source>
</reference>
<proteinExistence type="predicted"/>